<evidence type="ECO:0000313" key="2">
    <source>
        <dbReference type="EMBL" id="KAK2162919.1"/>
    </source>
</evidence>
<dbReference type="GO" id="GO:0007271">
    <property type="term" value="P:synaptic transmission, cholinergic"/>
    <property type="evidence" value="ECO:0007669"/>
    <property type="project" value="TreeGrafter"/>
</dbReference>
<dbReference type="PANTHER" id="PTHR46574">
    <property type="entry name" value="43 KDA RECEPTOR-ASSOCIATED PROTEIN OF THE SYNAPSE"/>
    <property type="match status" value="1"/>
</dbReference>
<dbReference type="InterPro" id="IPR019734">
    <property type="entry name" value="TPR_rpt"/>
</dbReference>
<reference evidence="2" key="1">
    <citation type="journal article" date="2023" name="Mol. Biol. Evol.">
        <title>Third-Generation Sequencing Reveals the Adaptive Role of the Epigenome in Three Deep-Sea Polychaetes.</title>
        <authorList>
            <person name="Perez M."/>
            <person name="Aroh O."/>
            <person name="Sun Y."/>
            <person name="Lan Y."/>
            <person name="Juniper S.K."/>
            <person name="Young C.R."/>
            <person name="Angers B."/>
            <person name="Qian P.Y."/>
        </authorList>
    </citation>
    <scope>NUCLEOTIDE SEQUENCE</scope>
    <source>
        <strain evidence="2">R07B-5</strain>
    </source>
</reference>
<dbReference type="PANTHER" id="PTHR46574:SF1">
    <property type="entry name" value="43 KDA RECEPTOR-ASSOCIATED PROTEIN OF THE SYNAPSE"/>
    <property type="match status" value="1"/>
</dbReference>
<dbReference type="Pfam" id="PF10579">
    <property type="entry name" value="Rapsyn_N"/>
    <property type="match status" value="1"/>
</dbReference>
<name>A0AAD9K0W5_RIDPI</name>
<proteinExistence type="predicted"/>
<dbReference type="Pfam" id="PF13181">
    <property type="entry name" value="TPR_8"/>
    <property type="match status" value="1"/>
</dbReference>
<dbReference type="GO" id="GO:0031594">
    <property type="term" value="C:neuromuscular junction"/>
    <property type="evidence" value="ECO:0007669"/>
    <property type="project" value="TreeGrafter"/>
</dbReference>
<dbReference type="EMBL" id="JAODUO010001493">
    <property type="protein sequence ID" value="KAK2162919.1"/>
    <property type="molecule type" value="Genomic_DNA"/>
</dbReference>
<comment type="caution">
    <text evidence="2">The sequence shown here is derived from an EMBL/GenBank/DDBJ whole genome shotgun (WGS) entry which is preliminary data.</text>
</comment>
<dbReference type="GO" id="GO:0033130">
    <property type="term" value="F:acetylcholine receptor binding"/>
    <property type="evidence" value="ECO:0007669"/>
    <property type="project" value="InterPro"/>
</dbReference>
<dbReference type="InterPro" id="IPR052480">
    <property type="entry name" value="RAPsyn"/>
</dbReference>
<organism evidence="2 3">
    <name type="scientific">Ridgeia piscesae</name>
    <name type="common">Tubeworm</name>
    <dbReference type="NCBI Taxonomy" id="27915"/>
    <lineage>
        <taxon>Eukaryota</taxon>
        <taxon>Metazoa</taxon>
        <taxon>Spiralia</taxon>
        <taxon>Lophotrochozoa</taxon>
        <taxon>Annelida</taxon>
        <taxon>Polychaeta</taxon>
        <taxon>Sedentaria</taxon>
        <taxon>Canalipalpata</taxon>
        <taxon>Sabellida</taxon>
        <taxon>Siboglinidae</taxon>
        <taxon>Ridgeia</taxon>
    </lineage>
</organism>
<keyword evidence="3" id="KW-1185">Reference proteome</keyword>
<dbReference type="Gene3D" id="1.25.40.10">
    <property type="entry name" value="Tetratricopeptide repeat domain"/>
    <property type="match status" value="2"/>
</dbReference>
<dbReference type="GO" id="GO:0043495">
    <property type="term" value="F:protein-membrane adaptor activity"/>
    <property type="evidence" value="ECO:0007669"/>
    <property type="project" value="InterPro"/>
</dbReference>
<dbReference type="GO" id="GO:0005886">
    <property type="term" value="C:plasma membrane"/>
    <property type="evidence" value="ECO:0007669"/>
    <property type="project" value="TreeGrafter"/>
</dbReference>
<dbReference type="SMART" id="SM00028">
    <property type="entry name" value="TPR"/>
    <property type="match status" value="5"/>
</dbReference>
<dbReference type="Proteomes" id="UP001209878">
    <property type="component" value="Unassembled WGS sequence"/>
</dbReference>
<accession>A0AAD9K0W5</accession>
<dbReference type="AlphaFoldDB" id="A0AAD9K0W5"/>
<feature type="domain" description="Rapsyn myristoylation/linker region N-terminal" evidence="1">
    <location>
        <begin position="1"/>
        <end position="78"/>
    </location>
</feature>
<dbReference type="InterPro" id="IPR011990">
    <property type="entry name" value="TPR-like_helical_dom_sf"/>
</dbReference>
<evidence type="ECO:0000259" key="1">
    <source>
        <dbReference type="Pfam" id="PF10579"/>
    </source>
</evidence>
<dbReference type="InterPro" id="IPR019568">
    <property type="entry name" value="Rapsyn_myristoylation/link_N"/>
</dbReference>
<dbReference type="GO" id="GO:1900075">
    <property type="term" value="P:positive regulation of neuromuscular synaptic transmission"/>
    <property type="evidence" value="ECO:0007669"/>
    <property type="project" value="TreeGrafter"/>
</dbReference>
<dbReference type="SUPFAM" id="SSF48452">
    <property type="entry name" value="TPR-like"/>
    <property type="match status" value="1"/>
</dbReference>
<protein>
    <recommendedName>
        <fullName evidence="1">Rapsyn myristoylation/linker region N-terminal domain-containing protein</fullName>
    </recommendedName>
</protein>
<gene>
    <name evidence="2" type="ORF">NP493_1496g00021</name>
</gene>
<sequence length="241" mass="27851">MGQRLARREIEDGLQLYHQQNHEAAIRKWKRALHRISGRRDRFVALGYLAAAHGDCGKYRDMLAYAVQQIDTANETESAAMRAEAYWNLARSNERLCEYHKAVSYARHSLQNEPRDIRLHGYVYLCQANAYFGFSNFVSALENLGRAMNIAKRCGDKPLELHVFASLGHIFTCLKDYEKGLNFHMKAVALAKSFDVCDISWKYDRMTSLNVVTPYRKLGRYEEAMECCEVSLKAFIRCGYR</sequence>
<evidence type="ECO:0000313" key="3">
    <source>
        <dbReference type="Proteomes" id="UP001209878"/>
    </source>
</evidence>